<keyword evidence="7 12" id="KW-0411">Iron-sulfur</keyword>
<comment type="function">
    <text evidence="12">Acts as a transcriptional regulator. Probably redox-responsive. The apo- but not holo-form probably binds DNA.</text>
</comment>
<evidence type="ECO:0000256" key="7">
    <source>
        <dbReference type="ARBA" id="ARBA00023014"/>
    </source>
</evidence>
<evidence type="ECO:0000256" key="9">
    <source>
        <dbReference type="ARBA" id="ARBA00023125"/>
    </source>
</evidence>
<accession>A0A2X4RFZ7</accession>
<evidence type="ECO:0000256" key="2">
    <source>
        <dbReference type="ARBA" id="ARBA00006597"/>
    </source>
</evidence>
<keyword evidence="10 12" id="KW-1015">Disulfide bond</keyword>
<evidence type="ECO:0000256" key="8">
    <source>
        <dbReference type="ARBA" id="ARBA00023015"/>
    </source>
</evidence>
<keyword evidence="5 12" id="KW-0479">Metal-binding</keyword>
<comment type="cofactor">
    <cofactor evidence="12">
        <name>[4Fe-4S] cluster</name>
        <dbReference type="ChEBI" id="CHEBI:49883"/>
    </cofactor>
    <text evidence="12">Binds 1 [4Fe-4S] cluster per subunit. Following nitrosylation of the [4Fe-4S] cluster binds 1 [4Fe-8(NO)] cluster per subunit.</text>
</comment>
<dbReference type="PANTHER" id="PTHR38839">
    <property type="entry name" value="TRANSCRIPTIONAL REGULATOR WHID-RELATED"/>
    <property type="match status" value="1"/>
</dbReference>
<dbReference type="GO" id="GO:0046872">
    <property type="term" value="F:metal ion binding"/>
    <property type="evidence" value="ECO:0007669"/>
    <property type="project" value="UniProtKB-KW"/>
</dbReference>
<dbReference type="GO" id="GO:0035731">
    <property type="term" value="F:dinitrosyl-iron complex binding"/>
    <property type="evidence" value="ECO:0007669"/>
    <property type="project" value="UniProtKB-UniRule"/>
</dbReference>
<reference evidence="14 15" key="1">
    <citation type="submission" date="2018-06" db="EMBL/GenBank/DDBJ databases">
        <authorList>
            <consortium name="Pathogen Informatics"/>
            <person name="Doyle S."/>
        </authorList>
    </citation>
    <scope>NUCLEOTIDE SEQUENCE [LARGE SCALE GENOMIC DNA]</scope>
    <source>
        <strain evidence="14 15">NCTC10288</strain>
    </source>
</reference>
<dbReference type="InterPro" id="IPR003482">
    <property type="entry name" value="Whib"/>
</dbReference>
<evidence type="ECO:0000256" key="3">
    <source>
        <dbReference type="ARBA" id="ARBA00022485"/>
    </source>
</evidence>
<comment type="PTM">
    <text evidence="12">The Fe-S cluster can be nitrosylated by nitric oxide (NO).</text>
</comment>
<feature type="binding site" evidence="12">
    <location>
        <position position="78"/>
    </location>
    <ligand>
        <name>[4Fe-4S] cluster</name>
        <dbReference type="ChEBI" id="CHEBI:49883"/>
    </ligand>
</feature>
<evidence type="ECO:0000256" key="6">
    <source>
        <dbReference type="ARBA" id="ARBA00023004"/>
    </source>
</evidence>
<evidence type="ECO:0000256" key="1">
    <source>
        <dbReference type="ARBA" id="ARBA00004496"/>
    </source>
</evidence>
<protein>
    <recommendedName>
        <fullName evidence="12">Transcriptional regulator WhiB</fullName>
    </recommendedName>
</protein>
<dbReference type="GO" id="GO:0047134">
    <property type="term" value="F:protein-disulfide reductase [NAD(P)H] activity"/>
    <property type="evidence" value="ECO:0007669"/>
    <property type="project" value="TreeGrafter"/>
</dbReference>
<comment type="subcellular location">
    <subcellularLocation>
        <location evidence="1 12">Cytoplasm</location>
    </subcellularLocation>
</comment>
<dbReference type="PROSITE" id="PS51674">
    <property type="entry name" value="4FE4S_WBL"/>
    <property type="match status" value="1"/>
</dbReference>
<dbReference type="KEGG" id="cmin:NCTC10288_02071"/>
<gene>
    <name evidence="14" type="primary">whiB3</name>
    <name evidence="12" type="synonym">whiB</name>
    <name evidence="14" type="ORF">NCTC10288_02071</name>
</gene>
<dbReference type="GO" id="GO:0051539">
    <property type="term" value="F:4 iron, 4 sulfur cluster binding"/>
    <property type="evidence" value="ECO:0007669"/>
    <property type="project" value="UniProtKB-UniRule"/>
</dbReference>
<sequence>MVSVAVVFLVSGRSIFDEGESNVSQSFLLPGPNADFWDWQLQGACRGENSDVFYHPDGERGRARAQRENRAKAICHTCPVIELCREHALASGEPYGVWGGMSESERVVALRSRRTHATVSA</sequence>
<keyword evidence="9 12" id="KW-0238">DNA-binding</keyword>
<evidence type="ECO:0000256" key="12">
    <source>
        <dbReference type="HAMAP-Rule" id="MF_01479"/>
    </source>
</evidence>
<comment type="PTM">
    <text evidence="12">Upon Fe-S cluster removal intramolecular disulfide bonds are formed.</text>
</comment>
<dbReference type="InterPro" id="IPR034768">
    <property type="entry name" value="4FE4S_WBL"/>
</dbReference>
<dbReference type="Pfam" id="PF02467">
    <property type="entry name" value="Whib"/>
    <property type="match status" value="1"/>
</dbReference>
<evidence type="ECO:0000256" key="10">
    <source>
        <dbReference type="ARBA" id="ARBA00023157"/>
    </source>
</evidence>
<dbReference type="GO" id="GO:0045454">
    <property type="term" value="P:cell redox homeostasis"/>
    <property type="evidence" value="ECO:0007669"/>
    <property type="project" value="TreeGrafter"/>
</dbReference>
<feature type="binding site" evidence="12">
    <location>
        <position position="84"/>
    </location>
    <ligand>
        <name>[4Fe-4S] cluster</name>
        <dbReference type="ChEBI" id="CHEBI:49883"/>
    </ligand>
</feature>
<keyword evidence="4 12" id="KW-0963">Cytoplasm</keyword>
<evidence type="ECO:0000256" key="5">
    <source>
        <dbReference type="ARBA" id="ARBA00022723"/>
    </source>
</evidence>
<keyword evidence="6 12" id="KW-0408">Iron</keyword>
<feature type="domain" description="4Fe-4S Wbl-type" evidence="13">
    <location>
        <begin position="44"/>
        <end position="108"/>
    </location>
</feature>
<proteinExistence type="inferred from homology"/>
<dbReference type="AlphaFoldDB" id="A0A2X4RFZ7"/>
<feature type="binding site" evidence="12">
    <location>
        <position position="75"/>
    </location>
    <ligand>
        <name>[4Fe-4S] cluster</name>
        <dbReference type="ChEBI" id="CHEBI:49883"/>
    </ligand>
</feature>
<dbReference type="GO" id="GO:0003677">
    <property type="term" value="F:DNA binding"/>
    <property type="evidence" value="ECO:0007669"/>
    <property type="project" value="UniProtKB-UniRule"/>
</dbReference>
<keyword evidence="8 12" id="KW-0805">Transcription regulation</keyword>
<evidence type="ECO:0000313" key="14">
    <source>
        <dbReference type="EMBL" id="SQI00753.1"/>
    </source>
</evidence>
<dbReference type="GO" id="GO:0045892">
    <property type="term" value="P:negative regulation of DNA-templated transcription"/>
    <property type="evidence" value="ECO:0007669"/>
    <property type="project" value="TreeGrafter"/>
</dbReference>
<evidence type="ECO:0000256" key="11">
    <source>
        <dbReference type="ARBA" id="ARBA00023163"/>
    </source>
</evidence>
<dbReference type="GO" id="GO:0005737">
    <property type="term" value="C:cytoplasm"/>
    <property type="evidence" value="ECO:0007669"/>
    <property type="project" value="UniProtKB-SubCell"/>
</dbReference>
<evidence type="ECO:0000256" key="4">
    <source>
        <dbReference type="ARBA" id="ARBA00022490"/>
    </source>
</evidence>
<dbReference type="HAMAP" id="MF_01479">
    <property type="entry name" value="WhiB"/>
    <property type="match status" value="1"/>
</dbReference>
<organism evidence="14 15">
    <name type="scientific">Corynebacterium minutissimum</name>
    <dbReference type="NCBI Taxonomy" id="38301"/>
    <lineage>
        <taxon>Bacteria</taxon>
        <taxon>Bacillati</taxon>
        <taxon>Actinomycetota</taxon>
        <taxon>Actinomycetes</taxon>
        <taxon>Mycobacteriales</taxon>
        <taxon>Corynebacteriaceae</taxon>
        <taxon>Corynebacterium</taxon>
    </lineage>
</organism>
<dbReference type="STRING" id="38301.NX84_03500"/>
<name>A0A2X4RFZ7_9CORY</name>
<comment type="similarity">
    <text evidence="2 12">Belongs to the WhiB family.</text>
</comment>
<dbReference type="Proteomes" id="UP000249264">
    <property type="component" value="Chromosome 1"/>
</dbReference>
<feature type="binding site" evidence="12">
    <location>
        <position position="45"/>
    </location>
    <ligand>
        <name>[4Fe-4S] cluster</name>
        <dbReference type="ChEBI" id="CHEBI:49883"/>
    </ligand>
</feature>
<dbReference type="EMBL" id="LS483460">
    <property type="protein sequence ID" value="SQI00753.1"/>
    <property type="molecule type" value="Genomic_DNA"/>
</dbReference>
<dbReference type="PANTHER" id="PTHR38839:SF5">
    <property type="entry name" value="TRANSCRIPTIONAL REGULATOR WHID"/>
    <property type="match status" value="1"/>
</dbReference>
<keyword evidence="3 12" id="KW-0004">4Fe-4S</keyword>
<evidence type="ECO:0000313" key="15">
    <source>
        <dbReference type="Proteomes" id="UP000249264"/>
    </source>
</evidence>
<evidence type="ECO:0000259" key="13">
    <source>
        <dbReference type="PROSITE" id="PS51674"/>
    </source>
</evidence>
<keyword evidence="11 12" id="KW-0804">Transcription</keyword>